<dbReference type="PANTHER" id="PTHR16631:SF14">
    <property type="entry name" value="FAMILY 17 GLUCOSIDASE SCW10-RELATED"/>
    <property type="match status" value="1"/>
</dbReference>
<dbReference type="SUPFAM" id="SSF51445">
    <property type="entry name" value="(Trans)glycosidases"/>
    <property type="match status" value="1"/>
</dbReference>
<dbReference type="InterPro" id="IPR050732">
    <property type="entry name" value="Beta-glucan_modifiers"/>
</dbReference>
<evidence type="ECO:0000256" key="2">
    <source>
        <dbReference type="ARBA" id="ARBA00008773"/>
    </source>
</evidence>
<comment type="caution">
    <text evidence="6">The sequence shown here is derived from an EMBL/GenBank/DDBJ whole genome shotgun (WGS) entry which is preliminary data.</text>
</comment>
<dbReference type="Proteomes" id="UP000189274">
    <property type="component" value="Unassembled WGS sequence"/>
</dbReference>
<dbReference type="GO" id="GO:0071555">
    <property type="term" value="P:cell wall organization"/>
    <property type="evidence" value="ECO:0007669"/>
    <property type="project" value="TreeGrafter"/>
</dbReference>
<proteinExistence type="inferred from homology"/>
<gene>
    <name evidence="6" type="ORF">BOH78_4862</name>
</gene>
<dbReference type="GO" id="GO:0042973">
    <property type="term" value="F:glucan endo-1,3-beta-D-glucosidase activity"/>
    <property type="evidence" value="ECO:0007669"/>
    <property type="project" value="TreeGrafter"/>
</dbReference>
<feature type="region of interest" description="Disordered" evidence="4">
    <location>
        <begin position="43"/>
        <end position="70"/>
    </location>
</feature>
<dbReference type="GO" id="GO:0005576">
    <property type="term" value="C:extracellular region"/>
    <property type="evidence" value="ECO:0007669"/>
    <property type="project" value="TreeGrafter"/>
</dbReference>
<name>A0A1V2LFU3_PICKU</name>
<dbReference type="InterPro" id="IPR017853">
    <property type="entry name" value="GH"/>
</dbReference>
<keyword evidence="3" id="KW-0378">Hydrolase</keyword>
<feature type="chain" id="PRO_5012753340" evidence="5">
    <location>
        <begin position="17"/>
        <end position="430"/>
    </location>
</feature>
<evidence type="ECO:0000313" key="7">
    <source>
        <dbReference type="Proteomes" id="UP000189274"/>
    </source>
</evidence>
<accession>A0A1V2LFU3</accession>
<dbReference type="GO" id="GO:0009986">
    <property type="term" value="C:cell surface"/>
    <property type="evidence" value="ECO:0007669"/>
    <property type="project" value="TreeGrafter"/>
</dbReference>
<keyword evidence="5" id="KW-0732">Signal</keyword>
<evidence type="ECO:0000256" key="1">
    <source>
        <dbReference type="ARBA" id="ARBA00004196"/>
    </source>
</evidence>
<feature type="compositionally biased region" description="Low complexity" evidence="4">
    <location>
        <begin position="89"/>
        <end position="131"/>
    </location>
</feature>
<comment type="subcellular location">
    <subcellularLocation>
        <location evidence="1">Cell envelope</location>
    </subcellularLocation>
</comment>
<sequence length="430" mass="46486">MRSSLLLLLATAVAIPMEHVHHAHQRRDTIYVTDVVMQTQFQQDNVLSPSTDTQDPQTSSETSPESVDSILQDTQTTLATSTTSSAVAESTWSVEDQSSTSTSASSGVASTSSLTSSSTSSSASSSASSSSDNGIGIAYSPYTSSGSCKSLEEVQSDFAQLPYFPIIRVYAPDCNVISNLLSTLSSNQQIFAGLFYKDTIEKDIDSLYEQLNGDWSRIYTVNVGNEWVNSGTYDAQTVVDTVKSARTYLQSKGYTGKVVTVDTVPAYENNPTLCDASDYAAVNQHAFWNGDLQPSDSGKFIQDTITQMESLCGKDVLITESGWPTQGTAYGTCQPGKSEQETAIQSIRDACADKVIFFTAFNDLWKQPGQNGNINRAKHYYVGPLGILKTKISSNSKALALNRRNAHKPPIHPAESLLAYSTCFPTICTV</sequence>
<feature type="region of interest" description="Disordered" evidence="4">
    <location>
        <begin position="89"/>
        <end position="132"/>
    </location>
</feature>
<reference evidence="7" key="1">
    <citation type="journal article" date="2017" name="Genome Announc.">
        <title>Genome sequences of Cyberlindnera fabianii 65, Pichia kudriavzevii 129, and Saccharomyces cerevisiae 131 isolated from fermented masau fruits in Zimbabwe.</title>
        <authorList>
            <person name="van Rijswijck I.M.H."/>
            <person name="Derks M.F.L."/>
            <person name="Abee T."/>
            <person name="de Ridder D."/>
            <person name="Smid E.J."/>
        </authorList>
    </citation>
    <scope>NUCLEOTIDE SEQUENCE [LARGE SCALE GENOMIC DNA]</scope>
    <source>
        <strain evidence="7">129</strain>
    </source>
</reference>
<feature type="signal peptide" evidence="5">
    <location>
        <begin position="1"/>
        <end position="16"/>
    </location>
</feature>
<protein>
    <submittedName>
        <fullName evidence="6">Cell surface mannoprotein MP65</fullName>
    </submittedName>
</protein>
<evidence type="ECO:0000256" key="5">
    <source>
        <dbReference type="SAM" id="SignalP"/>
    </source>
</evidence>
<evidence type="ECO:0000313" key="6">
    <source>
        <dbReference type="EMBL" id="ONH70941.1"/>
    </source>
</evidence>
<dbReference type="EMBL" id="MQVM01000047">
    <property type="protein sequence ID" value="ONH70941.1"/>
    <property type="molecule type" value="Genomic_DNA"/>
</dbReference>
<dbReference type="Gene3D" id="3.20.20.80">
    <property type="entry name" value="Glycosidases"/>
    <property type="match status" value="1"/>
</dbReference>
<evidence type="ECO:0000256" key="3">
    <source>
        <dbReference type="ARBA" id="ARBA00022801"/>
    </source>
</evidence>
<evidence type="ECO:0000256" key="4">
    <source>
        <dbReference type="SAM" id="MobiDB-lite"/>
    </source>
</evidence>
<dbReference type="VEuPathDB" id="FungiDB:C5L36_0A06280"/>
<dbReference type="GO" id="GO:0009277">
    <property type="term" value="C:fungal-type cell wall"/>
    <property type="evidence" value="ECO:0007669"/>
    <property type="project" value="TreeGrafter"/>
</dbReference>
<dbReference type="AlphaFoldDB" id="A0A1V2LFU3"/>
<organism evidence="6 7">
    <name type="scientific">Pichia kudriavzevii</name>
    <name type="common">Yeast</name>
    <name type="synonym">Issatchenkia orientalis</name>
    <dbReference type="NCBI Taxonomy" id="4909"/>
    <lineage>
        <taxon>Eukaryota</taxon>
        <taxon>Fungi</taxon>
        <taxon>Dikarya</taxon>
        <taxon>Ascomycota</taxon>
        <taxon>Saccharomycotina</taxon>
        <taxon>Pichiomycetes</taxon>
        <taxon>Pichiales</taxon>
        <taxon>Pichiaceae</taxon>
        <taxon>Pichia</taxon>
    </lineage>
</organism>
<dbReference type="PANTHER" id="PTHR16631">
    <property type="entry name" value="GLUCAN 1,3-BETA-GLUCOSIDASE"/>
    <property type="match status" value="1"/>
</dbReference>
<comment type="similarity">
    <text evidence="2">Belongs to the glycosyl hydrolase 17 family.</text>
</comment>